<dbReference type="InterPro" id="IPR005835">
    <property type="entry name" value="NTP_transferase_dom"/>
</dbReference>
<dbReference type="PANTHER" id="PTHR22572">
    <property type="entry name" value="SUGAR-1-PHOSPHATE GUANYL TRANSFERASE"/>
    <property type="match status" value="1"/>
</dbReference>
<dbReference type="GO" id="GO:0016740">
    <property type="term" value="F:transferase activity"/>
    <property type="evidence" value="ECO:0007669"/>
    <property type="project" value="UniProtKB-KW"/>
</dbReference>
<dbReference type="SUPFAM" id="SSF53448">
    <property type="entry name" value="Nucleotide-diphospho-sugar transferases"/>
    <property type="match status" value="1"/>
</dbReference>
<organism evidence="2">
    <name type="scientific">Campylobacter jejuni</name>
    <dbReference type="NCBI Taxonomy" id="197"/>
    <lineage>
        <taxon>Bacteria</taxon>
        <taxon>Pseudomonadati</taxon>
        <taxon>Campylobacterota</taxon>
        <taxon>Epsilonproteobacteria</taxon>
        <taxon>Campylobacterales</taxon>
        <taxon>Campylobacteraceae</taxon>
        <taxon>Campylobacter</taxon>
    </lineage>
</organism>
<dbReference type="AlphaFoldDB" id="A0A5T1B4U3"/>
<name>A0A5T1B4U3_CAMJU</name>
<evidence type="ECO:0000313" key="2">
    <source>
        <dbReference type="EMBL" id="EAK7109804.1"/>
    </source>
</evidence>
<accession>A0A5T1B4U3</accession>
<comment type="caution">
    <text evidence="2">The sequence shown here is derived from an EMBL/GenBank/DDBJ whole genome shotgun (WGS) entry which is preliminary data.</text>
</comment>
<feature type="non-terminal residue" evidence="2">
    <location>
        <position position="186"/>
    </location>
</feature>
<feature type="domain" description="Nucleotidyl transferase" evidence="1">
    <location>
        <begin position="3"/>
        <end position="175"/>
    </location>
</feature>
<dbReference type="InterPro" id="IPR029044">
    <property type="entry name" value="Nucleotide-diphossugar_trans"/>
</dbReference>
<sequence>MQAIILCGGLGTRLKSVIKDIPKPMAPINNKPFLEFIFEYLKKQGIKEVILAVSYKYEVIQEYFKDEFLGIKIKYSIEKEPLGTGGAIKEALKFIKNEAYVLNGDTIFDIDLKKLILNNSKICLALKQMNDFDRYGTVELDSKNYIKLFKEKEFKKQGLINGGIYFLNKDIFNDFTLQEKFSFEEF</sequence>
<dbReference type="EMBL" id="AACINO010000073">
    <property type="protein sequence ID" value="EAK7109804.1"/>
    <property type="molecule type" value="Genomic_DNA"/>
</dbReference>
<gene>
    <name evidence="2" type="ORF">CNS02_08855</name>
</gene>
<evidence type="ECO:0000259" key="1">
    <source>
        <dbReference type="Pfam" id="PF00483"/>
    </source>
</evidence>
<dbReference type="Gene3D" id="3.90.550.10">
    <property type="entry name" value="Spore Coat Polysaccharide Biosynthesis Protein SpsA, Chain A"/>
    <property type="match status" value="1"/>
</dbReference>
<dbReference type="InterPro" id="IPR050486">
    <property type="entry name" value="Mannose-1P_guanyltransferase"/>
</dbReference>
<reference evidence="2" key="1">
    <citation type="submission" date="2018-06" db="EMBL/GenBank/DDBJ databases">
        <authorList>
            <consortium name="NARMS: The National Antimicrobial Resistance Monitoring System"/>
        </authorList>
    </citation>
    <scope>NUCLEOTIDE SEQUENCE</scope>
    <source>
        <strain evidence="2">CVM N16C013</strain>
    </source>
</reference>
<dbReference type="Pfam" id="PF00483">
    <property type="entry name" value="NTP_transferase"/>
    <property type="match status" value="1"/>
</dbReference>
<keyword evidence="2" id="KW-0808">Transferase</keyword>
<protein>
    <submittedName>
        <fullName evidence="2">D-glycero-D-manno-heptose 1-phosphate guanosyltransferase</fullName>
    </submittedName>
</protein>
<proteinExistence type="predicted"/>